<keyword evidence="6 7" id="KW-0665">Pyrimidine biosynthesis</keyword>
<feature type="binding site" evidence="7">
    <location>
        <position position="112"/>
    </location>
    <ligand>
        <name>Zn(2+)</name>
        <dbReference type="ChEBI" id="CHEBI:29105"/>
    </ligand>
</feature>
<dbReference type="GO" id="GO:0009347">
    <property type="term" value="C:aspartate carbamoyltransferase complex"/>
    <property type="evidence" value="ECO:0007669"/>
    <property type="project" value="InterPro"/>
</dbReference>
<comment type="subunit">
    <text evidence="7">Contains catalytic and regulatory chains.</text>
</comment>
<feature type="domain" description="Aspartate carbamoyltransferase regulatory subunit C-terminal" evidence="9">
    <location>
        <begin position="106"/>
        <end position="153"/>
    </location>
</feature>
<protein>
    <recommendedName>
        <fullName evidence="3 7">Aspartate carbamoyltransferase regulatory chain</fullName>
    </recommendedName>
</protein>
<feature type="binding site" evidence="7">
    <location>
        <position position="117"/>
    </location>
    <ligand>
        <name>Zn(2+)</name>
        <dbReference type="ChEBI" id="CHEBI:29105"/>
    </ligand>
</feature>
<feature type="binding site" evidence="7">
    <location>
        <position position="141"/>
    </location>
    <ligand>
        <name>Zn(2+)</name>
        <dbReference type="ChEBI" id="CHEBI:29105"/>
    </ligand>
</feature>
<dbReference type="PANTHER" id="PTHR35805">
    <property type="entry name" value="ASPARTATE CARBAMOYLTRANSFERASE REGULATORY CHAIN"/>
    <property type="match status" value="1"/>
</dbReference>
<dbReference type="NCBIfam" id="TIGR00240">
    <property type="entry name" value="ATCase_reg"/>
    <property type="match status" value="1"/>
</dbReference>
<evidence type="ECO:0000256" key="7">
    <source>
        <dbReference type="HAMAP-Rule" id="MF_00002"/>
    </source>
</evidence>
<evidence type="ECO:0000256" key="4">
    <source>
        <dbReference type="ARBA" id="ARBA00022723"/>
    </source>
</evidence>
<keyword evidence="5 7" id="KW-0862">Zinc</keyword>
<evidence type="ECO:0000259" key="9">
    <source>
        <dbReference type="Pfam" id="PF02748"/>
    </source>
</evidence>
<dbReference type="Gene3D" id="3.30.70.140">
    <property type="entry name" value="Aspartate carbamoyltransferase regulatory subunit, N-terminal domain"/>
    <property type="match status" value="1"/>
</dbReference>
<evidence type="ECO:0000256" key="2">
    <source>
        <dbReference type="ARBA" id="ARBA00010498"/>
    </source>
</evidence>
<reference evidence="10 11" key="1">
    <citation type="submission" date="2021-04" db="EMBL/GenBank/DDBJ databases">
        <title>Complete genome sequence of Stygiolobus sp. KN-1.</title>
        <authorList>
            <person name="Nakamura K."/>
            <person name="Sakai H."/>
            <person name="Kurosawa N."/>
        </authorList>
    </citation>
    <scope>NUCLEOTIDE SEQUENCE [LARGE SCALE GENOMIC DNA]</scope>
    <source>
        <strain evidence="10 11">KN-1</strain>
    </source>
</reference>
<dbReference type="GO" id="GO:0006221">
    <property type="term" value="P:pyrimidine nucleotide biosynthetic process"/>
    <property type="evidence" value="ECO:0007669"/>
    <property type="project" value="UniProtKB-UniRule"/>
</dbReference>
<dbReference type="GO" id="GO:0006207">
    <property type="term" value="P:'de novo' pyrimidine nucleobase biosynthetic process"/>
    <property type="evidence" value="ECO:0007669"/>
    <property type="project" value="InterPro"/>
</dbReference>
<feature type="domain" description="Aspartate carbamoyltransferase regulatory subunit N-terminal" evidence="8">
    <location>
        <begin position="10"/>
        <end position="101"/>
    </location>
</feature>
<evidence type="ECO:0000256" key="3">
    <source>
        <dbReference type="ARBA" id="ARBA00021764"/>
    </source>
</evidence>
<dbReference type="InterPro" id="IPR036792">
    <property type="entry name" value="Asp_carbatrfase_reg_C_sf"/>
</dbReference>
<name>A0A8D5U7V2_9CREN</name>
<organism evidence="10 11">
    <name type="scientific">Stygiolobus caldivivus</name>
    <dbReference type="NCBI Taxonomy" id="2824673"/>
    <lineage>
        <taxon>Archaea</taxon>
        <taxon>Thermoproteota</taxon>
        <taxon>Thermoprotei</taxon>
        <taxon>Sulfolobales</taxon>
        <taxon>Sulfolobaceae</taxon>
        <taxon>Stygiolobus</taxon>
    </lineage>
</organism>
<dbReference type="HAMAP" id="MF_00002">
    <property type="entry name" value="Asp_carb_tr_reg"/>
    <property type="match status" value="1"/>
</dbReference>
<dbReference type="RefSeq" id="WP_221288104.1">
    <property type="nucleotide sequence ID" value="NZ_AP024597.1"/>
</dbReference>
<keyword evidence="11" id="KW-1185">Reference proteome</keyword>
<dbReference type="GeneID" id="66164401"/>
<dbReference type="EMBL" id="AP024597">
    <property type="protein sequence ID" value="BCU71380.1"/>
    <property type="molecule type" value="Genomic_DNA"/>
</dbReference>
<proteinExistence type="inferred from homology"/>
<dbReference type="AlphaFoldDB" id="A0A8D5U7V2"/>
<dbReference type="Gene3D" id="2.30.30.20">
    <property type="entry name" value="Aspartate carbamoyltransferase regulatory subunit, C-terminal domain"/>
    <property type="match status" value="1"/>
</dbReference>
<comment type="cofactor">
    <cofactor evidence="7">
        <name>Zn(2+)</name>
        <dbReference type="ChEBI" id="CHEBI:29105"/>
    </cofactor>
    <text evidence="7">Binds 1 zinc ion per subunit.</text>
</comment>
<dbReference type="InterPro" id="IPR036793">
    <property type="entry name" value="Asp_carbatrfase_reg_N_sf"/>
</dbReference>
<evidence type="ECO:0000259" key="8">
    <source>
        <dbReference type="Pfam" id="PF01948"/>
    </source>
</evidence>
<dbReference type="Pfam" id="PF01948">
    <property type="entry name" value="PyrI"/>
    <property type="match status" value="1"/>
</dbReference>
<dbReference type="SUPFAM" id="SSF57825">
    <property type="entry name" value="Aspartate carbamoyltransferase, Regulatory-chain, C-terminal domain"/>
    <property type="match status" value="1"/>
</dbReference>
<gene>
    <name evidence="7" type="primary">pyrI</name>
    <name evidence="10" type="ORF">KN1_26770</name>
</gene>
<accession>A0A8D5U7V2</accession>
<dbReference type="InterPro" id="IPR002801">
    <property type="entry name" value="Asp_carbamoylTrfase_reg"/>
</dbReference>
<evidence type="ECO:0000313" key="10">
    <source>
        <dbReference type="EMBL" id="BCU71380.1"/>
    </source>
</evidence>
<dbReference type="KEGG" id="csty:KN1_26770"/>
<dbReference type="SUPFAM" id="SSF54893">
    <property type="entry name" value="Aspartate carbamoyltransferase, Regulatory-chain, N-terminal domain"/>
    <property type="match status" value="1"/>
</dbReference>
<evidence type="ECO:0000313" key="11">
    <source>
        <dbReference type="Proteomes" id="UP000825123"/>
    </source>
</evidence>
<comment type="similarity">
    <text evidence="2 7">Belongs to the PyrI family.</text>
</comment>
<dbReference type="Proteomes" id="UP000825123">
    <property type="component" value="Chromosome"/>
</dbReference>
<comment type="function">
    <text evidence="1 7">Involved in allosteric regulation of aspartate carbamoyltransferase.</text>
</comment>
<dbReference type="InterPro" id="IPR020542">
    <property type="entry name" value="Asp_carbamoyltrfase_reg_C"/>
</dbReference>
<evidence type="ECO:0000256" key="6">
    <source>
        <dbReference type="ARBA" id="ARBA00022975"/>
    </source>
</evidence>
<feature type="binding site" evidence="7">
    <location>
        <position position="144"/>
    </location>
    <ligand>
        <name>Zn(2+)</name>
        <dbReference type="ChEBI" id="CHEBI:29105"/>
    </ligand>
</feature>
<evidence type="ECO:0000256" key="5">
    <source>
        <dbReference type="ARBA" id="ARBA00022833"/>
    </source>
</evidence>
<sequence length="166" mass="18393">MEVNTKKELLVSKIRNGTVIDHIPAGRALAVLKVLNITGAEGLRVAIVLNVESKRIGKKDIVKIEDKEVNENEANIITLIAPTATINIIRDYEVVEKKQLKVPTLVKGVLKCPNPHCITNNDIEAIPIFKTIKAKPLVMRCEYCEIEINENDVLKQILGSPQAKPV</sequence>
<dbReference type="PANTHER" id="PTHR35805:SF1">
    <property type="entry name" value="ASPARTATE CARBAMOYLTRANSFERASE REGULATORY CHAIN"/>
    <property type="match status" value="1"/>
</dbReference>
<keyword evidence="4 7" id="KW-0479">Metal-binding</keyword>
<dbReference type="Pfam" id="PF02748">
    <property type="entry name" value="PyrI_C"/>
    <property type="match status" value="1"/>
</dbReference>
<evidence type="ECO:0000256" key="1">
    <source>
        <dbReference type="ARBA" id="ARBA00002565"/>
    </source>
</evidence>
<dbReference type="GO" id="GO:0046872">
    <property type="term" value="F:metal ion binding"/>
    <property type="evidence" value="ECO:0007669"/>
    <property type="project" value="UniProtKB-KW"/>
</dbReference>
<dbReference type="InterPro" id="IPR020545">
    <property type="entry name" value="Asp_carbamoyltransf_reg_N"/>
</dbReference>